<evidence type="ECO:0000256" key="2">
    <source>
        <dbReference type="SAM" id="SignalP"/>
    </source>
</evidence>
<dbReference type="AlphaFoldDB" id="A0A8B7RFJ8"/>
<dbReference type="OrthoDB" id="9609893at2759"/>
<evidence type="ECO:0000256" key="1">
    <source>
        <dbReference type="SAM" id="MobiDB-lite"/>
    </source>
</evidence>
<dbReference type="PANTHER" id="PTHR38501">
    <property type="entry name" value="PHOTORECEPTOR DISK COMPONENT PRCD"/>
    <property type="match status" value="1"/>
</dbReference>
<dbReference type="Proteomes" id="UP000694851">
    <property type="component" value="Unplaced"/>
</dbReference>
<feature type="compositionally biased region" description="Basic and acidic residues" evidence="1">
    <location>
        <begin position="68"/>
        <end position="88"/>
    </location>
</feature>
<protein>
    <submittedName>
        <fullName evidence="4">Progressive rod-cone degeneration protein isoform X1</fullName>
    </submittedName>
</protein>
<feature type="region of interest" description="Disordered" evidence="1">
    <location>
        <begin position="22"/>
        <end position="88"/>
    </location>
</feature>
<evidence type="ECO:0000313" key="4">
    <source>
        <dbReference type="RefSeq" id="XP_019499824.1"/>
    </source>
</evidence>
<dbReference type="RefSeq" id="XP_019499824.1">
    <property type="nucleotide sequence ID" value="XM_019644279.1"/>
</dbReference>
<evidence type="ECO:0000313" key="3">
    <source>
        <dbReference type="Proteomes" id="UP000694851"/>
    </source>
</evidence>
<dbReference type="GO" id="GO:0042622">
    <property type="term" value="C:photoreceptor outer segment membrane"/>
    <property type="evidence" value="ECO:0007669"/>
    <property type="project" value="InterPro"/>
</dbReference>
<organism evidence="3 4">
    <name type="scientific">Hipposideros armiger</name>
    <name type="common">Great Himalayan leaf-nosed bat</name>
    <dbReference type="NCBI Taxonomy" id="186990"/>
    <lineage>
        <taxon>Eukaryota</taxon>
        <taxon>Metazoa</taxon>
        <taxon>Chordata</taxon>
        <taxon>Craniata</taxon>
        <taxon>Vertebrata</taxon>
        <taxon>Euteleostomi</taxon>
        <taxon>Mammalia</taxon>
        <taxon>Eutheria</taxon>
        <taxon>Laurasiatheria</taxon>
        <taxon>Chiroptera</taxon>
        <taxon>Yinpterochiroptera</taxon>
        <taxon>Rhinolophoidea</taxon>
        <taxon>Hipposideridae</taxon>
        <taxon>Hipposideros</taxon>
    </lineage>
</organism>
<accession>A0A8B7RFJ8</accession>
<sequence>MCTTLFLLSTLAMLWRQRFANRVQPEPSGVDGAVLGSTLETDSQPPGSSSPGLPPPPGDCCGGGSSSGREDEEKQQLRRWAGAEDLKD</sequence>
<dbReference type="KEGG" id="hai:109383657"/>
<gene>
    <name evidence="4" type="primary">PRCD</name>
</gene>
<dbReference type="CTD" id="768206"/>
<dbReference type="GeneID" id="109383657"/>
<reference evidence="4" key="1">
    <citation type="submission" date="2025-08" db="UniProtKB">
        <authorList>
            <consortium name="RefSeq"/>
        </authorList>
    </citation>
    <scope>IDENTIFICATION</scope>
    <source>
        <tissue evidence="4">Muscle</tissue>
    </source>
</reference>
<proteinExistence type="predicted"/>
<dbReference type="GO" id="GO:0002046">
    <property type="term" value="F:opsin binding"/>
    <property type="evidence" value="ECO:0007669"/>
    <property type="project" value="TreeGrafter"/>
</dbReference>
<dbReference type="InterPro" id="IPR027937">
    <property type="entry name" value="PRCD"/>
</dbReference>
<dbReference type="PANTHER" id="PTHR38501:SF1">
    <property type="entry name" value="PHOTORECEPTOR DISK COMPONENT PRCD"/>
    <property type="match status" value="1"/>
</dbReference>
<feature type="chain" id="PRO_5033995790" evidence="2">
    <location>
        <begin position="21"/>
        <end position="88"/>
    </location>
</feature>
<keyword evidence="3" id="KW-1185">Reference proteome</keyword>
<dbReference type="Pfam" id="PF15201">
    <property type="entry name" value="Rod_cone_degen"/>
    <property type="match status" value="1"/>
</dbReference>
<keyword evidence="2" id="KW-0732">Signal</keyword>
<name>A0A8B7RFJ8_HIPAR</name>
<feature type="signal peptide" evidence="2">
    <location>
        <begin position="1"/>
        <end position="20"/>
    </location>
</feature>